<protein>
    <submittedName>
        <fullName evidence="1">Uncharacterized protein</fullName>
    </submittedName>
</protein>
<dbReference type="GO" id="GO:0005975">
    <property type="term" value="P:carbohydrate metabolic process"/>
    <property type="evidence" value="ECO:0007669"/>
    <property type="project" value="UniProtKB-ARBA"/>
</dbReference>
<gene>
    <name evidence="1" type="ORF">FHX40_3916</name>
</gene>
<dbReference type="AlphaFoldDB" id="A0A543J2V6"/>
<sequence length="136" mass="14855">MIITGMPDENGQVELTFVLRADEVPGPTSVVGDFNGWDPYAHPLRPAEDGTWRVTATVPADREVTFRYLADGGVWFDDSAADWYDEHGGHLTVERLSRGAWAQEEAELATCPGTLHAMDLGPIGFERPTFGPVPSV</sequence>
<evidence type="ECO:0000313" key="2">
    <source>
        <dbReference type="Proteomes" id="UP000319213"/>
    </source>
</evidence>
<dbReference type="EMBL" id="VFPQ01000001">
    <property type="protein sequence ID" value="TQM77160.1"/>
    <property type="molecule type" value="Genomic_DNA"/>
</dbReference>
<dbReference type="InterPro" id="IPR013783">
    <property type="entry name" value="Ig-like_fold"/>
</dbReference>
<evidence type="ECO:0000313" key="1">
    <source>
        <dbReference type="EMBL" id="TQM77160.1"/>
    </source>
</evidence>
<dbReference type="CDD" id="cd07184">
    <property type="entry name" value="E_set_Isoamylase_like_N"/>
    <property type="match status" value="1"/>
</dbReference>
<organism evidence="1 2">
    <name type="scientific">Thermopolyspora flexuosa</name>
    <dbReference type="NCBI Taxonomy" id="103836"/>
    <lineage>
        <taxon>Bacteria</taxon>
        <taxon>Bacillati</taxon>
        <taxon>Actinomycetota</taxon>
        <taxon>Actinomycetes</taxon>
        <taxon>Streptosporangiales</taxon>
        <taxon>Streptosporangiaceae</taxon>
        <taxon>Thermopolyspora</taxon>
    </lineage>
</organism>
<dbReference type="InterPro" id="IPR014756">
    <property type="entry name" value="Ig_E-set"/>
</dbReference>
<name>A0A543J2V6_9ACTN</name>
<keyword evidence="2" id="KW-1185">Reference proteome</keyword>
<reference evidence="1 2" key="1">
    <citation type="submission" date="2019-06" db="EMBL/GenBank/DDBJ databases">
        <title>Sequencing the genomes of 1000 actinobacteria strains.</title>
        <authorList>
            <person name="Klenk H.-P."/>
        </authorList>
    </citation>
    <scope>NUCLEOTIDE SEQUENCE [LARGE SCALE GENOMIC DNA]</scope>
    <source>
        <strain evidence="1 2">DSM 43186</strain>
    </source>
</reference>
<dbReference type="Proteomes" id="UP000319213">
    <property type="component" value="Unassembled WGS sequence"/>
</dbReference>
<accession>A0A543J2V6</accession>
<dbReference type="SUPFAM" id="SSF81296">
    <property type="entry name" value="E set domains"/>
    <property type="match status" value="1"/>
</dbReference>
<proteinExistence type="predicted"/>
<dbReference type="Gene3D" id="2.60.40.10">
    <property type="entry name" value="Immunoglobulins"/>
    <property type="match status" value="1"/>
</dbReference>
<comment type="caution">
    <text evidence="1">The sequence shown here is derived from an EMBL/GenBank/DDBJ whole genome shotgun (WGS) entry which is preliminary data.</text>
</comment>